<dbReference type="InterPro" id="IPR029063">
    <property type="entry name" value="SAM-dependent_MTases_sf"/>
</dbReference>
<keyword evidence="4 8" id="KW-0489">Methyltransferase</keyword>
<dbReference type="PANTHER" id="PTHR11579">
    <property type="entry name" value="PROTEIN-L-ISOASPARTATE O-METHYLTRANSFERASE"/>
    <property type="match status" value="1"/>
</dbReference>
<evidence type="ECO:0000256" key="5">
    <source>
        <dbReference type="ARBA" id="ARBA00022679"/>
    </source>
</evidence>
<dbReference type="GO" id="GO:0005737">
    <property type="term" value="C:cytoplasm"/>
    <property type="evidence" value="ECO:0007669"/>
    <property type="project" value="UniProtKB-SubCell"/>
</dbReference>
<dbReference type="OrthoDB" id="73890at2759"/>
<accession>A0A8S9YDW9</accession>
<dbReference type="GO" id="GO:0032259">
    <property type="term" value="P:methylation"/>
    <property type="evidence" value="ECO:0007669"/>
    <property type="project" value="UniProtKB-KW"/>
</dbReference>
<comment type="catalytic activity">
    <reaction evidence="7">
        <text>[protein]-L-isoaspartate + S-adenosyl-L-methionine = [protein]-L-isoaspartate alpha-methyl ester + S-adenosyl-L-homocysteine</text>
        <dbReference type="Rhea" id="RHEA:12705"/>
        <dbReference type="Rhea" id="RHEA-COMP:12143"/>
        <dbReference type="Rhea" id="RHEA-COMP:12144"/>
        <dbReference type="ChEBI" id="CHEBI:57856"/>
        <dbReference type="ChEBI" id="CHEBI:59789"/>
        <dbReference type="ChEBI" id="CHEBI:90596"/>
        <dbReference type="ChEBI" id="CHEBI:90598"/>
        <dbReference type="EC" id="2.1.1.77"/>
    </reaction>
    <physiologicalReaction direction="left-to-right" evidence="7">
        <dbReference type="Rhea" id="RHEA:12706"/>
    </physiologicalReaction>
</comment>
<evidence type="ECO:0000313" key="10">
    <source>
        <dbReference type="Proteomes" id="UP000822476"/>
    </source>
</evidence>
<dbReference type="Proteomes" id="UP000822476">
    <property type="component" value="Unassembled WGS sequence"/>
</dbReference>
<keyword evidence="10" id="KW-1185">Reference proteome</keyword>
<evidence type="ECO:0000256" key="8">
    <source>
        <dbReference type="RuleBase" id="RU003802"/>
    </source>
</evidence>
<evidence type="ECO:0000256" key="6">
    <source>
        <dbReference type="ARBA" id="ARBA00022691"/>
    </source>
</evidence>
<evidence type="ECO:0000256" key="2">
    <source>
        <dbReference type="ARBA" id="ARBA00005369"/>
    </source>
</evidence>
<dbReference type="EC" id="2.1.1.77" evidence="8"/>
<dbReference type="PROSITE" id="PS01279">
    <property type="entry name" value="PCMT"/>
    <property type="match status" value="1"/>
</dbReference>
<evidence type="ECO:0000256" key="4">
    <source>
        <dbReference type="ARBA" id="ARBA00022603"/>
    </source>
</evidence>
<reference evidence="9" key="1">
    <citation type="submission" date="2019-07" db="EMBL/GenBank/DDBJ databases">
        <title>Annotation for the trematode Paragonimus miyazaki's.</title>
        <authorList>
            <person name="Choi Y.-J."/>
        </authorList>
    </citation>
    <scope>NUCLEOTIDE SEQUENCE</scope>
    <source>
        <strain evidence="9">Japan</strain>
    </source>
</reference>
<proteinExistence type="inferred from homology"/>
<keyword evidence="3" id="KW-0963">Cytoplasm</keyword>
<evidence type="ECO:0000256" key="1">
    <source>
        <dbReference type="ARBA" id="ARBA00004496"/>
    </source>
</evidence>
<dbReference type="PANTHER" id="PTHR11579:SF0">
    <property type="entry name" value="PROTEIN-L-ISOASPARTATE(D-ASPARTATE) O-METHYLTRANSFERASE"/>
    <property type="match status" value="1"/>
</dbReference>
<keyword evidence="6 8" id="KW-0949">S-adenosyl-L-methionine</keyword>
<protein>
    <recommendedName>
        <fullName evidence="8">Protein-L-isoaspartate O-methyltransferase</fullName>
        <ecNumber evidence="8">2.1.1.77</ecNumber>
    </recommendedName>
</protein>
<comment type="caution">
    <text evidence="9">The sequence shown here is derived from an EMBL/GenBank/DDBJ whole genome shotgun (WGS) entry which is preliminary data.</text>
</comment>
<organism evidence="9 10">
    <name type="scientific">Paragonimus skrjabini miyazakii</name>
    <dbReference type="NCBI Taxonomy" id="59628"/>
    <lineage>
        <taxon>Eukaryota</taxon>
        <taxon>Metazoa</taxon>
        <taxon>Spiralia</taxon>
        <taxon>Lophotrochozoa</taxon>
        <taxon>Platyhelminthes</taxon>
        <taxon>Trematoda</taxon>
        <taxon>Digenea</taxon>
        <taxon>Plagiorchiida</taxon>
        <taxon>Troglotremata</taxon>
        <taxon>Troglotrematidae</taxon>
        <taxon>Paragonimus</taxon>
    </lineage>
</organism>
<comment type="similarity">
    <text evidence="2 8">Belongs to the methyltransferase superfamily. L-isoaspartyl/D-aspartyl protein methyltransferase family.</text>
</comment>
<dbReference type="Gene3D" id="3.40.50.150">
    <property type="entry name" value="Vaccinia Virus protein VP39"/>
    <property type="match status" value="1"/>
</dbReference>
<evidence type="ECO:0000256" key="3">
    <source>
        <dbReference type="ARBA" id="ARBA00022490"/>
    </source>
</evidence>
<dbReference type="SUPFAM" id="SSF53335">
    <property type="entry name" value="S-adenosyl-L-methionine-dependent methyltransferases"/>
    <property type="match status" value="1"/>
</dbReference>
<name>A0A8S9YDW9_9TREM</name>
<dbReference type="Pfam" id="PF01135">
    <property type="entry name" value="PCMT"/>
    <property type="match status" value="1"/>
</dbReference>
<dbReference type="AlphaFoldDB" id="A0A8S9YDW9"/>
<dbReference type="NCBIfam" id="TIGR00080">
    <property type="entry name" value="pimt"/>
    <property type="match status" value="1"/>
</dbReference>
<evidence type="ECO:0000313" key="9">
    <source>
        <dbReference type="EMBL" id="KAF7233343.1"/>
    </source>
</evidence>
<dbReference type="CDD" id="cd02440">
    <property type="entry name" value="AdoMet_MTases"/>
    <property type="match status" value="1"/>
</dbReference>
<gene>
    <name evidence="9" type="ORF">EG68_07460</name>
</gene>
<dbReference type="FunFam" id="3.40.50.150:FF:000027">
    <property type="entry name" value="Protein-L-isoaspartate O-methyltransferase"/>
    <property type="match status" value="1"/>
</dbReference>
<comment type="subcellular location">
    <subcellularLocation>
        <location evidence="1">Cytoplasm</location>
    </subcellularLocation>
</comment>
<evidence type="ECO:0000256" key="7">
    <source>
        <dbReference type="ARBA" id="ARBA00035815"/>
    </source>
</evidence>
<dbReference type="GO" id="GO:0004719">
    <property type="term" value="F:protein-L-isoaspartate (D-aspartate) O-methyltransferase activity"/>
    <property type="evidence" value="ECO:0007669"/>
    <property type="project" value="UniProtKB-UniRule"/>
</dbReference>
<sequence>MNRIGSWCKCTSRLIGFSAFCLLSTSLISAMAWHSSGRTHEELINNLYKNHVIQSVSVKNAMLSVDRKLFTKHNPYEDRPLSIGYAATISAPHMHAHALEALKDKLVPGAHALDVGSGTGYLTACMALMVGKTGVAVGVEHIPELNQLSRDNVINWLNQSSVAREMGIEMDKQIQLVAGDGRQGWPDQAPYDAIHVGAAAASIPNALREQLKPGGRLICPEGPQGGNQVLVQVDRLGDGTFRTTHLMGVMYVPLTDKEVQLNYSPNCATVSKCLFD</sequence>
<keyword evidence="5 8" id="KW-0808">Transferase</keyword>
<dbReference type="EMBL" id="JTDE01021137">
    <property type="protein sequence ID" value="KAF7233343.1"/>
    <property type="molecule type" value="Genomic_DNA"/>
</dbReference>
<dbReference type="InterPro" id="IPR000682">
    <property type="entry name" value="PCMT"/>
</dbReference>